<comment type="caution">
    <text evidence="1">The sequence shown here is derived from an EMBL/GenBank/DDBJ whole genome shotgun (WGS) entry which is preliminary data.</text>
</comment>
<keyword evidence="2" id="KW-1185">Reference proteome</keyword>
<proteinExistence type="predicted"/>
<dbReference type="InterPro" id="IPR015942">
    <property type="entry name" value="Asp/Glu/hydantoin_racemase"/>
</dbReference>
<protein>
    <submittedName>
        <fullName evidence="1">Asp/Glu racemase</fullName>
    </submittedName>
</protein>
<reference evidence="1 2" key="1">
    <citation type="submission" date="2020-01" db="EMBL/GenBank/DDBJ databases">
        <title>Draft genome assembly of Ensifer adhaerens T173.</title>
        <authorList>
            <person name="Craig J.E."/>
            <person name="Stinchcombe J.R."/>
        </authorList>
    </citation>
    <scope>NUCLEOTIDE SEQUENCE [LARGE SCALE GENOMIC DNA]</scope>
    <source>
        <strain evidence="1 2">T173</strain>
    </source>
</reference>
<dbReference type="Proteomes" id="UP000744980">
    <property type="component" value="Unassembled WGS sequence"/>
</dbReference>
<gene>
    <name evidence="1" type="ORF">GFB56_21460</name>
</gene>
<name>A0AAW4FPU7_9HYPH</name>
<organism evidence="1 2">
    <name type="scientific">Ensifer canadensis</name>
    <dbReference type="NCBI Taxonomy" id="555315"/>
    <lineage>
        <taxon>Bacteria</taxon>
        <taxon>Pseudomonadati</taxon>
        <taxon>Pseudomonadota</taxon>
        <taxon>Alphaproteobacteria</taxon>
        <taxon>Hyphomicrobiales</taxon>
        <taxon>Rhizobiaceae</taxon>
        <taxon>Sinorhizobium/Ensifer group</taxon>
        <taxon>Ensifer</taxon>
    </lineage>
</organism>
<dbReference type="Pfam" id="PF01177">
    <property type="entry name" value="Asp_Glu_race"/>
    <property type="match status" value="1"/>
</dbReference>
<accession>A0AAW4FPU7</accession>
<evidence type="ECO:0000313" key="2">
    <source>
        <dbReference type="Proteomes" id="UP000744980"/>
    </source>
</evidence>
<dbReference type="EMBL" id="WXFA01000015">
    <property type="protein sequence ID" value="MBM3093341.1"/>
    <property type="molecule type" value="Genomic_DNA"/>
</dbReference>
<evidence type="ECO:0000313" key="1">
    <source>
        <dbReference type="EMBL" id="MBM3093341.1"/>
    </source>
</evidence>
<dbReference type="RefSeq" id="WP_057208711.1">
    <property type="nucleotide sequence ID" value="NZ_CP083370.1"/>
</dbReference>
<dbReference type="AlphaFoldDB" id="A0AAW4FPU7"/>
<sequence length="220" mass="22054">MIIACLHTADSNVAVFEAAARELGLAAGVLRHAVRPDLLEAAERAGGLTDDIAEETAAALTALAGGADAVLLTCSTLGPSTAIVREAPVPVLRTDAALAEKAASIGEKVVALCAVETTVAPTTALFAEATKRKGVALEVRLVAGAWGLFKAGDRDGYLAAIADAADAAYNDGAAIVALAQASMAGAAELVRRGTRPLTSPSAGLSAALEQIAQMASRVAR</sequence>